<dbReference type="EMBL" id="BPRE01000032">
    <property type="protein sequence ID" value="GJE78634.1"/>
    <property type="molecule type" value="Genomic_DNA"/>
</dbReference>
<accession>A0ABQ4V3S3</accession>
<comment type="caution">
    <text evidence="2">The sequence shown here is derived from an EMBL/GenBank/DDBJ whole genome shotgun (WGS) entry which is preliminary data.</text>
</comment>
<proteinExistence type="predicted"/>
<feature type="region of interest" description="Disordered" evidence="1">
    <location>
        <begin position="527"/>
        <end position="548"/>
    </location>
</feature>
<feature type="compositionally biased region" description="Basic and acidic residues" evidence="1">
    <location>
        <begin position="341"/>
        <end position="351"/>
    </location>
</feature>
<feature type="compositionally biased region" description="Basic and acidic residues" evidence="1">
    <location>
        <begin position="397"/>
        <end position="406"/>
    </location>
</feature>
<evidence type="ECO:0000256" key="1">
    <source>
        <dbReference type="SAM" id="MobiDB-lite"/>
    </source>
</evidence>
<name>A0ABQ4V3S3_9HYPH</name>
<feature type="compositionally biased region" description="Basic and acidic residues" evidence="1">
    <location>
        <begin position="414"/>
        <end position="433"/>
    </location>
</feature>
<sequence>MEQGGEPGLGGAVEGERDEVEHAIVAGEAVAGTDRRGMHGERPVGDGHALGLAGRSGGEDDVGELVGMEGQAGIGGGSGEGVRVVEAQARAGGALARHVGEEEAGAGLADDGVAALRGGVGIDGEVGGAGLEDGEDGDEGVGGSFEAQGDAVFGVDAASDESMGEGIGAGIERGIGEAGRAVDEGDARALAGGQRRHPSVHRFKPRRQRHPVLRGQEGALSLREQRGLAAGRQWTGQQGGQHLDEAGGPTLAGAGQEAGFGQDQRAGDRAAFPLLDSEDEIELGRLQRCRHRLGGEAGEKRRRRHPLVAEHHVERPLARPPKPFQDAVQGKSLFGQPVLQRRGDRLGDLGKGKTGLRLKTQGQGVDEGTDHILRRRSPPIGHGHADADIAQAGAAPEEDRKGGEHQSRRRHAPLRREQPERLLYRGGKDERHPPRPIAVRRSCGQTLGEDDARSIGQTLAGARQRLRVVAGFLADRLPGCPIGKAQGRHRNHRLPPGMAGGVVFGDLPGQDAEGPRIADSVMHREDQGMPVGSEADQGDPHQRAGDQVEGPLDHFAKMRAQSRLSLGAGQVVLRQRTRYRRVDDLEQVAVLCLPEAGA</sequence>
<protein>
    <submittedName>
        <fullName evidence="2">Uncharacterized protein</fullName>
    </submittedName>
</protein>
<gene>
    <name evidence="2" type="ORF">BGCPKDLD_5252</name>
</gene>
<feature type="compositionally biased region" description="Basic and acidic residues" evidence="1">
    <location>
        <begin position="33"/>
        <end position="45"/>
    </location>
</feature>
<dbReference type="Proteomes" id="UP001055093">
    <property type="component" value="Unassembled WGS sequence"/>
</dbReference>
<evidence type="ECO:0000313" key="2">
    <source>
        <dbReference type="EMBL" id="GJE78634.1"/>
    </source>
</evidence>
<feature type="region of interest" description="Disordered" evidence="1">
    <location>
        <begin position="28"/>
        <end position="56"/>
    </location>
</feature>
<feature type="compositionally biased region" description="Basic and acidic residues" evidence="1">
    <location>
        <begin position="538"/>
        <end position="548"/>
    </location>
</feature>
<reference evidence="2" key="1">
    <citation type="journal article" date="2021" name="Front. Microbiol.">
        <title>Comprehensive Comparative Genomics and Phenotyping of Methylobacterium Species.</title>
        <authorList>
            <person name="Alessa O."/>
            <person name="Ogura Y."/>
            <person name="Fujitani Y."/>
            <person name="Takami H."/>
            <person name="Hayashi T."/>
            <person name="Sahin N."/>
            <person name="Tani A."/>
        </authorList>
    </citation>
    <scope>NUCLEOTIDE SEQUENCE</scope>
    <source>
        <strain evidence="2">DSM 14458</strain>
    </source>
</reference>
<evidence type="ECO:0000313" key="3">
    <source>
        <dbReference type="Proteomes" id="UP001055093"/>
    </source>
</evidence>
<feature type="region of interest" description="Disordered" evidence="1">
    <location>
        <begin position="339"/>
        <end position="439"/>
    </location>
</feature>
<organism evidence="2 3">
    <name type="scientific">Methylorubrum suomiense</name>
    <dbReference type="NCBI Taxonomy" id="144191"/>
    <lineage>
        <taxon>Bacteria</taxon>
        <taxon>Pseudomonadati</taxon>
        <taxon>Pseudomonadota</taxon>
        <taxon>Alphaproteobacteria</taxon>
        <taxon>Hyphomicrobiales</taxon>
        <taxon>Methylobacteriaceae</taxon>
        <taxon>Methylorubrum</taxon>
    </lineage>
</organism>
<reference evidence="2" key="2">
    <citation type="submission" date="2021-08" db="EMBL/GenBank/DDBJ databases">
        <authorList>
            <person name="Tani A."/>
            <person name="Ola A."/>
            <person name="Ogura Y."/>
            <person name="Katsura K."/>
            <person name="Hayashi T."/>
        </authorList>
    </citation>
    <scope>NUCLEOTIDE SEQUENCE</scope>
    <source>
        <strain evidence="2">DSM 14458</strain>
    </source>
</reference>
<keyword evidence="3" id="KW-1185">Reference proteome</keyword>